<dbReference type="PROSITE" id="PS50102">
    <property type="entry name" value="RRM"/>
    <property type="match status" value="1"/>
</dbReference>
<evidence type="ECO:0000256" key="7">
    <source>
        <dbReference type="ARBA" id="ARBA00022884"/>
    </source>
</evidence>
<dbReference type="AlphaFoldDB" id="A0A3Q3K4C6"/>
<dbReference type="GO" id="GO:0030154">
    <property type="term" value="P:cell differentiation"/>
    <property type="evidence" value="ECO:0007669"/>
    <property type="project" value="UniProtKB-KW"/>
</dbReference>
<keyword evidence="4" id="KW-0221">Differentiation</keyword>
<evidence type="ECO:0000313" key="15">
    <source>
        <dbReference type="Proteomes" id="UP000261600"/>
    </source>
</evidence>
<proteinExistence type="predicted"/>
<feature type="compositionally biased region" description="Polar residues" evidence="12">
    <location>
        <begin position="8"/>
        <end position="19"/>
    </location>
</feature>
<accession>A0A3Q3K4C6</accession>
<dbReference type="GO" id="GO:0005737">
    <property type="term" value="C:cytoplasm"/>
    <property type="evidence" value="ECO:0007669"/>
    <property type="project" value="UniProtKB-SubCell"/>
</dbReference>
<protein>
    <recommendedName>
        <fullName evidence="10">Protein boule-like</fullName>
    </recommendedName>
</protein>
<dbReference type="GO" id="GO:0003730">
    <property type="term" value="F:mRNA 3'-UTR binding"/>
    <property type="evidence" value="ECO:0007669"/>
    <property type="project" value="TreeGrafter"/>
</dbReference>
<reference evidence="14" key="1">
    <citation type="submission" date="2025-08" db="UniProtKB">
        <authorList>
            <consortium name="Ensembl"/>
        </authorList>
    </citation>
    <scope>IDENTIFICATION</scope>
</reference>
<evidence type="ECO:0000256" key="2">
    <source>
        <dbReference type="ARBA" id="ARBA00022473"/>
    </source>
</evidence>
<organism evidence="14 15">
    <name type="scientific">Monopterus albus</name>
    <name type="common">Swamp eel</name>
    <dbReference type="NCBI Taxonomy" id="43700"/>
    <lineage>
        <taxon>Eukaryota</taxon>
        <taxon>Metazoa</taxon>
        <taxon>Chordata</taxon>
        <taxon>Craniata</taxon>
        <taxon>Vertebrata</taxon>
        <taxon>Euteleostomi</taxon>
        <taxon>Actinopterygii</taxon>
        <taxon>Neopterygii</taxon>
        <taxon>Teleostei</taxon>
        <taxon>Neoteleostei</taxon>
        <taxon>Acanthomorphata</taxon>
        <taxon>Anabantaria</taxon>
        <taxon>Synbranchiformes</taxon>
        <taxon>Synbranchidae</taxon>
        <taxon>Monopterus</taxon>
    </lineage>
</organism>
<evidence type="ECO:0000313" key="14">
    <source>
        <dbReference type="Ensembl" id="ENSMALP00000024075.1"/>
    </source>
</evidence>
<dbReference type="SMART" id="SM00360">
    <property type="entry name" value="RRM"/>
    <property type="match status" value="1"/>
</dbReference>
<dbReference type="InterPro" id="IPR012677">
    <property type="entry name" value="Nucleotide-bd_a/b_plait_sf"/>
</dbReference>
<comment type="function">
    <text evidence="8">Probable RNA-binding protein, which may be required during spermatogenesis. May act by binding to the 3'-UTR of mRNAs and regulating their translation.</text>
</comment>
<evidence type="ECO:0000256" key="11">
    <source>
        <dbReference type="PROSITE-ProRule" id="PRU00176"/>
    </source>
</evidence>
<dbReference type="GO" id="GO:0045948">
    <property type="term" value="P:positive regulation of translational initiation"/>
    <property type="evidence" value="ECO:0007669"/>
    <property type="project" value="TreeGrafter"/>
</dbReference>
<dbReference type="GO" id="GO:0051321">
    <property type="term" value="P:meiotic cell cycle"/>
    <property type="evidence" value="ECO:0007669"/>
    <property type="project" value="UniProtKB-ARBA"/>
</dbReference>
<dbReference type="OrthoDB" id="762982at2759"/>
<evidence type="ECO:0000256" key="5">
    <source>
        <dbReference type="ARBA" id="ARBA00022845"/>
    </source>
</evidence>
<evidence type="ECO:0000256" key="6">
    <source>
        <dbReference type="ARBA" id="ARBA00022871"/>
    </source>
</evidence>
<evidence type="ECO:0000256" key="10">
    <source>
        <dbReference type="ARBA" id="ARBA00072848"/>
    </source>
</evidence>
<dbReference type="SMART" id="SM00361">
    <property type="entry name" value="RRM_1"/>
    <property type="match status" value="1"/>
</dbReference>
<evidence type="ECO:0000256" key="12">
    <source>
        <dbReference type="SAM" id="MobiDB-lite"/>
    </source>
</evidence>
<keyword evidence="7 11" id="KW-0694">RNA-binding</keyword>
<feature type="region of interest" description="Disordered" evidence="12">
    <location>
        <begin position="1"/>
        <end position="23"/>
    </location>
</feature>
<dbReference type="Proteomes" id="UP000261600">
    <property type="component" value="Unplaced"/>
</dbReference>
<name>A0A3Q3K4C6_MONAL</name>
<dbReference type="PANTHER" id="PTHR11176">
    <property type="entry name" value="BOULE-RELATED"/>
    <property type="match status" value="1"/>
</dbReference>
<evidence type="ECO:0000256" key="4">
    <source>
        <dbReference type="ARBA" id="ARBA00022782"/>
    </source>
</evidence>
<evidence type="ECO:0000256" key="8">
    <source>
        <dbReference type="ARBA" id="ARBA00060279"/>
    </source>
</evidence>
<keyword evidence="3" id="KW-0963">Cytoplasm</keyword>
<keyword evidence="15" id="KW-1185">Reference proteome</keyword>
<keyword evidence="2" id="KW-0217">Developmental protein</keyword>
<dbReference type="Ensembl" id="ENSMALT00000024530.1">
    <property type="protein sequence ID" value="ENSMALP00000024075.1"/>
    <property type="gene ID" value="ENSMALG00000016791.1"/>
</dbReference>
<sequence length="322" mass="36474">MKVAMDVDNQSGNGSSSPTHDVLPPENHADILTDHMIIPNRIFVGGIDYKVSESDLRHFFSQHGAVKEVKIVTDHSGISKGYGFVTFETKEDALKVLHDANGICFKDKKLSIGQAVCKRQASQKTRRVPVTNLDPVMPQPMSCGTFYLTTSTGYPYTYHNGVAYFHCPNVNPPGHHWPPAPPVMLPQSNQPVHQHPAYHHYPCVSNQYQWHGCQSSVPSSSVMHSQQSEYLYQPTDGCYFLPTPPVMEDTTPEFVEPTLQQVYPVYPQRTEGMAPFVLQHDRGKVHLKPKYRRYIHHKYWHYLPEATEPPDASMIHTSQPLM</sequence>
<evidence type="ECO:0000256" key="1">
    <source>
        <dbReference type="ARBA" id="ARBA00004496"/>
    </source>
</evidence>
<dbReference type="GO" id="GO:0070935">
    <property type="term" value="P:3'-UTR-mediated mRNA stabilization"/>
    <property type="evidence" value="ECO:0007669"/>
    <property type="project" value="TreeGrafter"/>
</dbReference>
<keyword evidence="5" id="KW-0810">Translation regulation</keyword>
<dbReference type="KEGG" id="malb:109960528"/>
<reference evidence="14" key="2">
    <citation type="submission" date="2025-09" db="UniProtKB">
        <authorList>
            <consortium name="Ensembl"/>
        </authorList>
    </citation>
    <scope>IDENTIFICATION</scope>
</reference>
<dbReference type="InterPro" id="IPR035979">
    <property type="entry name" value="RBD_domain_sf"/>
</dbReference>
<dbReference type="GeneID" id="109960528"/>
<feature type="domain" description="RRM" evidence="13">
    <location>
        <begin position="40"/>
        <end position="117"/>
    </location>
</feature>
<comment type="subcellular location">
    <subcellularLocation>
        <location evidence="1">Cytoplasm</location>
    </subcellularLocation>
</comment>
<dbReference type="GO" id="GO:0007283">
    <property type="term" value="P:spermatogenesis"/>
    <property type="evidence" value="ECO:0007669"/>
    <property type="project" value="UniProtKB-KW"/>
</dbReference>
<dbReference type="InterPro" id="IPR000504">
    <property type="entry name" value="RRM_dom"/>
</dbReference>
<dbReference type="InterPro" id="IPR003954">
    <property type="entry name" value="RRM_euk-type"/>
</dbReference>
<dbReference type="GO" id="GO:0008494">
    <property type="term" value="F:translation activator activity"/>
    <property type="evidence" value="ECO:0007669"/>
    <property type="project" value="TreeGrafter"/>
</dbReference>
<dbReference type="Gene3D" id="3.30.70.330">
    <property type="match status" value="1"/>
</dbReference>
<dbReference type="FunFam" id="3.30.70.330:FF:000167">
    <property type="entry name" value="protein boule-like isoform X1"/>
    <property type="match status" value="1"/>
</dbReference>
<comment type="subunit">
    <text evidence="9">Interacts with DAZ1 and DAZL.</text>
</comment>
<dbReference type="RefSeq" id="XP_020456345.1">
    <property type="nucleotide sequence ID" value="XM_020600689.1"/>
</dbReference>
<evidence type="ECO:0000256" key="9">
    <source>
        <dbReference type="ARBA" id="ARBA00062241"/>
    </source>
</evidence>
<evidence type="ECO:0000256" key="3">
    <source>
        <dbReference type="ARBA" id="ARBA00022490"/>
    </source>
</evidence>
<keyword evidence="6" id="KW-0744">Spermatogenesis</keyword>
<dbReference type="PANTHER" id="PTHR11176:SF10">
    <property type="entry name" value="PROTEIN BOULE-LIKE"/>
    <property type="match status" value="1"/>
</dbReference>
<dbReference type="STRING" id="43700.ENSMALP00000024075"/>
<dbReference type="Pfam" id="PF00076">
    <property type="entry name" value="RRM_1"/>
    <property type="match status" value="1"/>
</dbReference>
<dbReference type="SUPFAM" id="SSF54928">
    <property type="entry name" value="RNA-binding domain, RBD"/>
    <property type="match status" value="1"/>
</dbReference>
<evidence type="ECO:0000259" key="13">
    <source>
        <dbReference type="PROSITE" id="PS50102"/>
    </source>
</evidence>